<dbReference type="EMBL" id="QXGA01005691">
    <property type="protein sequence ID" value="KAE9066091.1"/>
    <property type="molecule type" value="Genomic_DNA"/>
</dbReference>
<dbReference type="InterPro" id="IPR052579">
    <property type="entry name" value="Zinc_finger_SWIM"/>
</dbReference>
<dbReference type="PANTHER" id="PTHR31569">
    <property type="entry name" value="SWIM-TYPE DOMAIN-CONTAINING PROTEIN"/>
    <property type="match status" value="1"/>
</dbReference>
<evidence type="ECO:0000313" key="6">
    <source>
        <dbReference type="Proteomes" id="UP000441208"/>
    </source>
</evidence>
<feature type="region of interest" description="Disordered" evidence="1">
    <location>
        <begin position="1"/>
        <end position="24"/>
    </location>
</feature>
<comment type="caution">
    <text evidence="3">The sequence shown here is derived from an EMBL/GenBank/DDBJ whole genome shotgun (WGS) entry which is preliminary data.</text>
</comment>
<organism evidence="3 6">
    <name type="scientific">Phytophthora fragariae</name>
    <dbReference type="NCBI Taxonomy" id="53985"/>
    <lineage>
        <taxon>Eukaryota</taxon>
        <taxon>Sar</taxon>
        <taxon>Stramenopiles</taxon>
        <taxon>Oomycota</taxon>
        <taxon>Peronosporomycetes</taxon>
        <taxon>Peronosporales</taxon>
        <taxon>Peronosporaceae</taxon>
        <taxon>Phytophthora</taxon>
    </lineage>
</organism>
<dbReference type="EMBL" id="QXFZ01005384">
    <property type="protein sequence ID" value="KAE9061076.1"/>
    <property type="molecule type" value="Genomic_DNA"/>
</dbReference>
<feature type="region of interest" description="Disordered" evidence="1">
    <location>
        <begin position="55"/>
        <end position="96"/>
    </location>
</feature>
<dbReference type="Proteomes" id="UP000441208">
    <property type="component" value="Unassembled WGS sequence"/>
</dbReference>
<dbReference type="AlphaFoldDB" id="A0A6A3PIG3"/>
<dbReference type="Proteomes" id="UP000440732">
    <property type="component" value="Unassembled WGS sequence"/>
</dbReference>
<evidence type="ECO:0000313" key="5">
    <source>
        <dbReference type="Proteomes" id="UP000440732"/>
    </source>
</evidence>
<sequence>GGDGGRMSDSEPERQVPSDSSTWACPPVAVEWHEDWEAFRAYIKEYQAATHQIFRQRTSTSVAKRNREISSQTRSGSSGSTPPSRNRGEGSDIDAGNVCEATATNGEVPELLIPEEFKNFWIKLVCTHGWKRKSRGKGIRKSYFEKTTGCKASIKAGVVWNDDTHAFMVRVTGFDVIHNHTVSKAVFENHVSNRRVEDPNILSFVDELQSAGSKPKLILQYLRKKTGKNVTLRDVHNMVSKMKEERRGGVTTEERLEAVLRGHCESRGNRATVFVDEDKRAQTITLQTRQMRRWFKAFPEVLLIDATHNTNESRYKLFSFMVNDVYGHGQYVHHSLMENKSAECLTDAIRSFKFHNPAWEKVKVIVIDKDMGELGLLEKEFVGAKVILCHFHLKKYIRTEMAKSEYGGSSSFDRDQVEDAVDMMRLATSVEEYTKYLKYLYFLVDGIHLSEAD</sequence>
<accession>A0A6A3PIG3</accession>
<proteinExistence type="predicted"/>
<dbReference type="InterPro" id="IPR048324">
    <property type="entry name" value="ZSWIM1-3_RNaseH-like"/>
</dbReference>
<evidence type="ECO:0000313" key="3">
    <source>
        <dbReference type="EMBL" id="KAE9061076.1"/>
    </source>
</evidence>
<feature type="compositionally biased region" description="Low complexity" evidence="1">
    <location>
        <begin position="70"/>
        <end position="85"/>
    </location>
</feature>
<reference evidence="5 6" key="1">
    <citation type="submission" date="2018-08" db="EMBL/GenBank/DDBJ databases">
        <title>Genomic investigation of the strawberry pathogen Phytophthora fragariae indicates pathogenicity is determined by transcriptional variation in three key races.</title>
        <authorList>
            <person name="Adams T.M."/>
            <person name="Armitage A.D."/>
            <person name="Sobczyk M.K."/>
            <person name="Bates H.J."/>
            <person name="Dunwell J.M."/>
            <person name="Nellist C.F."/>
            <person name="Harrison R.J."/>
        </authorList>
    </citation>
    <scope>NUCLEOTIDE SEQUENCE [LARGE SCALE GENOMIC DNA]</scope>
    <source>
        <strain evidence="4 5">NOV-5</strain>
        <strain evidence="3 6">NOV-71</strain>
    </source>
</reference>
<feature type="domain" description="ZSWIM1/3 RNaseH-like" evidence="2">
    <location>
        <begin position="265"/>
        <end position="386"/>
    </location>
</feature>
<gene>
    <name evidence="4" type="ORF">PF006_g30316</name>
    <name evidence="3" type="ORF">PF007_g30385</name>
</gene>
<name>A0A6A3PIG3_9STRA</name>
<evidence type="ECO:0000256" key="1">
    <source>
        <dbReference type="SAM" id="MobiDB-lite"/>
    </source>
</evidence>
<dbReference type="PANTHER" id="PTHR31569:SF4">
    <property type="entry name" value="SWIM-TYPE DOMAIN-CONTAINING PROTEIN"/>
    <property type="match status" value="1"/>
</dbReference>
<dbReference type="Pfam" id="PF21056">
    <property type="entry name" value="ZSWIM1-3_RNaseH-like"/>
    <property type="match status" value="1"/>
</dbReference>
<evidence type="ECO:0000313" key="4">
    <source>
        <dbReference type="EMBL" id="KAE9066091.1"/>
    </source>
</evidence>
<evidence type="ECO:0000259" key="2">
    <source>
        <dbReference type="Pfam" id="PF21056"/>
    </source>
</evidence>
<feature type="non-terminal residue" evidence="3">
    <location>
        <position position="1"/>
    </location>
</feature>
<protein>
    <recommendedName>
        <fullName evidence="2">ZSWIM1/3 RNaseH-like domain-containing protein</fullName>
    </recommendedName>
</protein>
<feature type="compositionally biased region" description="Basic and acidic residues" evidence="1">
    <location>
        <begin position="1"/>
        <end position="16"/>
    </location>
</feature>